<sequence length="70" mass="8126">MADVLRTYRLRDEVIISFSQFACHVVPDLYLSWQRLFGSMSQAEKERADSSWINHILEIPLGRESEVTSP</sequence>
<comment type="caution">
    <text evidence="1">The sequence shown here is derived from an EMBL/GenBank/DDBJ whole genome shotgun (WGS) entry which is preliminary data.</text>
</comment>
<proteinExistence type="predicted"/>
<organism evidence="1 2">
    <name type="scientific">Xylaria bambusicola</name>
    <dbReference type="NCBI Taxonomy" id="326684"/>
    <lineage>
        <taxon>Eukaryota</taxon>
        <taxon>Fungi</taxon>
        <taxon>Dikarya</taxon>
        <taxon>Ascomycota</taxon>
        <taxon>Pezizomycotina</taxon>
        <taxon>Sordariomycetes</taxon>
        <taxon>Xylariomycetidae</taxon>
        <taxon>Xylariales</taxon>
        <taxon>Xylariaceae</taxon>
        <taxon>Xylaria</taxon>
    </lineage>
</organism>
<keyword evidence="2" id="KW-1185">Reference proteome</keyword>
<gene>
    <name evidence="1" type="ORF">RRF57_012745</name>
</gene>
<protein>
    <submittedName>
        <fullName evidence="1">Uncharacterized protein</fullName>
    </submittedName>
</protein>
<name>A0AAN7UX29_9PEZI</name>
<dbReference type="AlphaFoldDB" id="A0AAN7UX29"/>
<dbReference type="EMBL" id="JAWHQM010000089">
    <property type="protein sequence ID" value="KAK5637033.1"/>
    <property type="molecule type" value="Genomic_DNA"/>
</dbReference>
<evidence type="ECO:0000313" key="2">
    <source>
        <dbReference type="Proteomes" id="UP001305414"/>
    </source>
</evidence>
<accession>A0AAN7UX29</accession>
<dbReference type="Proteomes" id="UP001305414">
    <property type="component" value="Unassembled WGS sequence"/>
</dbReference>
<reference evidence="1 2" key="1">
    <citation type="submission" date="2023-10" db="EMBL/GenBank/DDBJ databases">
        <title>Draft genome sequence of Xylaria bambusicola isolate GMP-LS, the root and basal stem rot pathogen of sugarcane in Indonesia.</title>
        <authorList>
            <person name="Selvaraj P."/>
            <person name="Muralishankar V."/>
            <person name="Muruganantham S."/>
            <person name="Sp S."/>
            <person name="Haryani S."/>
            <person name="Lau K.J.X."/>
            <person name="Naqvi N.I."/>
        </authorList>
    </citation>
    <scope>NUCLEOTIDE SEQUENCE [LARGE SCALE GENOMIC DNA]</scope>
    <source>
        <strain evidence="1">GMP-LS</strain>
    </source>
</reference>
<evidence type="ECO:0000313" key="1">
    <source>
        <dbReference type="EMBL" id="KAK5637033.1"/>
    </source>
</evidence>